<evidence type="ECO:0000256" key="1">
    <source>
        <dbReference type="SAM" id="SignalP"/>
    </source>
</evidence>
<feature type="chain" id="PRO_5044379057" description="Lipoprotein" evidence="1">
    <location>
        <begin position="20"/>
        <end position="137"/>
    </location>
</feature>
<dbReference type="RefSeq" id="WP_041947006.1">
    <property type="nucleotide sequence ID" value="NZ_CP020534.1"/>
</dbReference>
<feature type="signal peptide" evidence="1">
    <location>
        <begin position="1"/>
        <end position="19"/>
    </location>
</feature>
<evidence type="ECO:0008006" key="4">
    <source>
        <dbReference type="Google" id="ProtNLM"/>
    </source>
</evidence>
<protein>
    <recommendedName>
        <fullName evidence="4">Lipoprotein</fullName>
    </recommendedName>
</protein>
<dbReference type="Proteomes" id="UP000722957">
    <property type="component" value="Unassembled WGS sequence"/>
</dbReference>
<dbReference type="AlphaFoldDB" id="A0A241NGX9"/>
<name>A0A241NGX9_VIBAN</name>
<gene>
    <name evidence="2" type="ORF">EAY07_12835</name>
</gene>
<evidence type="ECO:0000313" key="2">
    <source>
        <dbReference type="EMBL" id="MBF4272906.1"/>
    </source>
</evidence>
<comment type="caution">
    <text evidence="2">The sequence shown here is derived from an EMBL/GenBank/DDBJ whole genome shotgun (WGS) entry which is preliminary data.</text>
</comment>
<accession>A0A241NGX9</accession>
<sequence>MRLLFSMLAVSLLFGCASSPTDFGKAKQIKQSNILDSSYSVRFDDYSKITIKRDSGFTGSGCSSRIYVDGNKLADLDVSEFFSFYLPSGNHIISAHPNGLCGGGMFEVGVTVDKNESLNYRIGYGSSGDYFIVPTAF</sequence>
<dbReference type="EMBL" id="RDOM01000033">
    <property type="protein sequence ID" value="MBF4272906.1"/>
    <property type="molecule type" value="Genomic_DNA"/>
</dbReference>
<reference evidence="2 3" key="1">
    <citation type="journal article" date="2021" name="PeerJ">
        <title>Analysis of 44 Vibrio anguillarum genomes reveals high genetic diversity.</title>
        <authorList>
            <person name="Hansen M.J."/>
            <person name="Dalsgaard I."/>
        </authorList>
    </citation>
    <scope>NUCLEOTIDE SEQUENCE [LARGE SCALE GENOMIC DNA]</scope>
    <source>
        <strain evidence="2 3">17-16730-2A</strain>
    </source>
</reference>
<dbReference type="PROSITE" id="PS51257">
    <property type="entry name" value="PROKAR_LIPOPROTEIN"/>
    <property type="match status" value="1"/>
</dbReference>
<organism evidence="2 3">
    <name type="scientific">Vibrio anguillarum</name>
    <name type="common">Listonella anguillarum</name>
    <dbReference type="NCBI Taxonomy" id="55601"/>
    <lineage>
        <taxon>Bacteria</taxon>
        <taxon>Pseudomonadati</taxon>
        <taxon>Pseudomonadota</taxon>
        <taxon>Gammaproteobacteria</taxon>
        <taxon>Vibrionales</taxon>
        <taxon>Vibrionaceae</taxon>
        <taxon>Vibrio</taxon>
    </lineage>
</organism>
<proteinExistence type="predicted"/>
<keyword evidence="1" id="KW-0732">Signal</keyword>
<evidence type="ECO:0000313" key="3">
    <source>
        <dbReference type="Proteomes" id="UP000722957"/>
    </source>
</evidence>